<dbReference type="Proteomes" id="UP000029223">
    <property type="component" value="Unassembled WGS sequence"/>
</dbReference>
<gene>
    <name evidence="1" type="ORF">JCM19239_1158</name>
</gene>
<keyword evidence="2" id="KW-1185">Reference proteome</keyword>
<dbReference type="GO" id="GO:0004419">
    <property type="term" value="F:hydroxymethylglutaryl-CoA lyase activity"/>
    <property type="evidence" value="ECO:0007669"/>
    <property type="project" value="UniProtKB-EC"/>
</dbReference>
<keyword evidence="1" id="KW-0456">Lyase</keyword>
<comment type="caution">
    <text evidence="1">The sequence shown here is derived from an EMBL/GenBank/DDBJ whole genome shotgun (WGS) entry which is preliminary data.</text>
</comment>
<proteinExistence type="predicted"/>
<protein>
    <submittedName>
        <fullName evidence="1">Hydroxymethylglutaryl-CoA lyase</fullName>
        <ecNumber evidence="1">4.1.3.4</ecNumber>
    </submittedName>
</protein>
<evidence type="ECO:0000313" key="2">
    <source>
        <dbReference type="Proteomes" id="UP000029223"/>
    </source>
</evidence>
<dbReference type="EC" id="4.1.3.4" evidence="1"/>
<reference evidence="2" key="2">
    <citation type="submission" date="2014-09" db="EMBL/GenBank/DDBJ databases">
        <authorList>
            <consortium name="NBRP consortium"/>
            <person name="Sawabe T."/>
            <person name="Meirelles P."/>
            <person name="Nakanishi M."/>
            <person name="Sayaka M."/>
            <person name="Hattori M."/>
            <person name="Ohkuma M."/>
        </authorList>
    </citation>
    <scope>NUCLEOTIDE SEQUENCE [LARGE SCALE GENOMIC DNA]</scope>
    <source>
        <strain evidence="2">JCM 19239</strain>
    </source>
</reference>
<evidence type="ECO:0000313" key="1">
    <source>
        <dbReference type="EMBL" id="GAL27144.1"/>
    </source>
</evidence>
<organism evidence="1 2">
    <name type="scientific">Vibrio variabilis</name>
    <dbReference type="NCBI Taxonomy" id="990271"/>
    <lineage>
        <taxon>Bacteria</taxon>
        <taxon>Pseudomonadati</taxon>
        <taxon>Pseudomonadota</taxon>
        <taxon>Gammaproteobacteria</taxon>
        <taxon>Vibrionales</taxon>
        <taxon>Vibrionaceae</taxon>
        <taxon>Vibrio</taxon>
    </lineage>
</organism>
<sequence length="43" mass="4942">MIRNDDYSTRLHKLLPKQVNIVEVGARDGLQNEKWCLSTSKSP</sequence>
<reference evidence="2" key="1">
    <citation type="submission" date="2014-09" db="EMBL/GenBank/DDBJ databases">
        <title>Vibrio variabilis JCM 19239. (C206) whole genome shotgun sequence.</title>
        <authorList>
            <person name="Sawabe T."/>
            <person name="Meirelles P."/>
            <person name="Nakanishi M."/>
            <person name="Sayaka M."/>
            <person name="Hattori M."/>
            <person name="Ohkuma M."/>
        </authorList>
    </citation>
    <scope>NUCLEOTIDE SEQUENCE [LARGE SCALE GENOMIC DNA]</scope>
    <source>
        <strain evidence="2">JCM 19239</strain>
    </source>
</reference>
<name>A0ABQ0JEF0_9VIBR</name>
<dbReference type="EMBL" id="BBMS01000025">
    <property type="protein sequence ID" value="GAL27144.1"/>
    <property type="molecule type" value="Genomic_DNA"/>
</dbReference>
<accession>A0ABQ0JEF0</accession>